<sequence>MFSQVAMTLGLLALSFPYLRQRIDMLRLIRSNAPESLQKIAAFSSREVKFQNVIRNCEDLYMNDESGFVILSCDPGRDEWNTVMGQFVSPSTSGALWLYNYTSSLSNPPIKLRLNDYPPNRDFHPLGLEYVSSARTLYAANHKSNGSCIEIFRLDAAARSLSYIRTLADPKLHAPNAIRALSDHELLVSNDHYFLQRSSAVLALAETYLAAPGGSVAYVNLRSGVVAHVARLPFANGIAVVNGTVVAVASTSTPAV</sequence>
<evidence type="ECO:0000313" key="2">
    <source>
        <dbReference type="Proteomes" id="UP001186974"/>
    </source>
</evidence>
<proteinExistence type="predicted"/>
<gene>
    <name evidence="1" type="ORF">LTS18_001565</name>
</gene>
<reference evidence="1" key="1">
    <citation type="submission" date="2024-09" db="EMBL/GenBank/DDBJ databases">
        <title>Black Yeasts Isolated from many extreme environments.</title>
        <authorList>
            <person name="Coleine C."/>
            <person name="Stajich J.E."/>
            <person name="Selbmann L."/>
        </authorList>
    </citation>
    <scope>NUCLEOTIDE SEQUENCE</scope>
    <source>
        <strain evidence="1">CCFEE 5737</strain>
    </source>
</reference>
<dbReference type="EMBL" id="JAWDJW010012092">
    <property type="protein sequence ID" value="KAK3044330.1"/>
    <property type="molecule type" value="Genomic_DNA"/>
</dbReference>
<accession>A0ACC3CT06</accession>
<feature type="non-terminal residue" evidence="1">
    <location>
        <position position="256"/>
    </location>
</feature>
<evidence type="ECO:0000313" key="1">
    <source>
        <dbReference type="EMBL" id="KAK3044330.1"/>
    </source>
</evidence>
<keyword evidence="2" id="KW-1185">Reference proteome</keyword>
<protein>
    <submittedName>
        <fullName evidence="1">Uncharacterized protein</fullName>
    </submittedName>
</protein>
<comment type="caution">
    <text evidence="1">The sequence shown here is derived from an EMBL/GenBank/DDBJ whole genome shotgun (WGS) entry which is preliminary data.</text>
</comment>
<dbReference type="Proteomes" id="UP001186974">
    <property type="component" value="Unassembled WGS sequence"/>
</dbReference>
<organism evidence="1 2">
    <name type="scientific">Coniosporium uncinatum</name>
    <dbReference type="NCBI Taxonomy" id="93489"/>
    <lineage>
        <taxon>Eukaryota</taxon>
        <taxon>Fungi</taxon>
        <taxon>Dikarya</taxon>
        <taxon>Ascomycota</taxon>
        <taxon>Pezizomycotina</taxon>
        <taxon>Dothideomycetes</taxon>
        <taxon>Dothideomycetes incertae sedis</taxon>
        <taxon>Coniosporium</taxon>
    </lineage>
</organism>
<name>A0ACC3CT06_9PEZI</name>